<dbReference type="AlphaFoldDB" id="A0A1W5ZVT7"/>
<keyword evidence="6 9" id="KW-1133">Transmembrane helix</keyword>
<dbReference type="Proteomes" id="UP000192527">
    <property type="component" value="Chromosome"/>
</dbReference>
<dbReference type="GO" id="GO:0015225">
    <property type="term" value="F:biotin transmembrane transporter activity"/>
    <property type="evidence" value="ECO:0007669"/>
    <property type="project" value="UniProtKB-UniRule"/>
</dbReference>
<evidence type="ECO:0000256" key="4">
    <source>
        <dbReference type="ARBA" id="ARBA00022475"/>
    </source>
</evidence>
<reference evidence="10 11" key="1">
    <citation type="submission" date="2017-04" db="EMBL/GenBank/DDBJ databases">
        <title>The whole genome sequencing and assembly of Halobacillus mangrovi strain.</title>
        <authorList>
            <person name="Lee S.-J."/>
            <person name="Park M.-K."/>
            <person name="Kim J.-Y."/>
            <person name="Lee Y.-J."/>
            <person name="Yi H."/>
            <person name="Bahn Y.-S."/>
            <person name="Kim J.F."/>
            <person name="Lee D.-W."/>
        </authorList>
    </citation>
    <scope>NUCLEOTIDE SEQUENCE [LARGE SCALE GENOMIC DNA]</scope>
    <source>
        <strain evidence="10 11">KTB 131</strain>
    </source>
</reference>
<feature type="transmembrane region" description="Helical" evidence="9">
    <location>
        <begin position="88"/>
        <end position="107"/>
    </location>
</feature>
<feature type="transmembrane region" description="Helical" evidence="9">
    <location>
        <begin position="7"/>
        <end position="26"/>
    </location>
</feature>
<dbReference type="GO" id="GO:0005886">
    <property type="term" value="C:plasma membrane"/>
    <property type="evidence" value="ECO:0007669"/>
    <property type="project" value="UniProtKB-SubCell"/>
</dbReference>
<dbReference type="STRING" id="402384.HM131_11135"/>
<keyword evidence="5 9" id="KW-0812">Transmembrane</keyword>
<dbReference type="Gene3D" id="1.10.1760.20">
    <property type="match status" value="1"/>
</dbReference>
<accession>A0A1W5ZVT7</accession>
<dbReference type="Pfam" id="PF02632">
    <property type="entry name" value="BioY"/>
    <property type="match status" value="1"/>
</dbReference>
<dbReference type="EMBL" id="CP020772">
    <property type="protein sequence ID" value="ARI77361.1"/>
    <property type="molecule type" value="Genomic_DNA"/>
</dbReference>
<feature type="transmembrane region" description="Helical" evidence="9">
    <location>
        <begin position="57"/>
        <end position="82"/>
    </location>
</feature>
<feature type="transmembrane region" description="Helical" evidence="9">
    <location>
        <begin position="147"/>
        <end position="168"/>
    </location>
</feature>
<evidence type="ECO:0000256" key="5">
    <source>
        <dbReference type="ARBA" id="ARBA00022692"/>
    </source>
</evidence>
<protein>
    <recommendedName>
        <fullName evidence="8">Biotin transporter</fullName>
    </recommendedName>
</protein>
<organism evidence="10 11">
    <name type="scientific">Halobacillus mangrovi</name>
    <dbReference type="NCBI Taxonomy" id="402384"/>
    <lineage>
        <taxon>Bacteria</taxon>
        <taxon>Bacillati</taxon>
        <taxon>Bacillota</taxon>
        <taxon>Bacilli</taxon>
        <taxon>Bacillales</taxon>
        <taxon>Bacillaceae</taxon>
        <taxon>Halobacillus</taxon>
    </lineage>
</organism>
<evidence type="ECO:0000313" key="10">
    <source>
        <dbReference type="EMBL" id="ARI77361.1"/>
    </source>
</evidence>
<comment type="similarity">
    <text evidence="2 8">Belongs to the BioY family.</text>
</comment>
<evidence type="ECO:0000313" key="11">
    <source>
        <dbReference type="Proteomes" id="UP000192527"/>
    </source>
</evidence>
<evidence type="ECO:0000256" key="8">
    <source>
        <dbReference type="PIRNR" id="PIRNR016661"/>
    </source>
</evidence>
<evidence type="ECO:0000256" key="6">
    <source>
        <dbReference type="ARBA" id="ARBA00022989"/>
    </source>
</evidence>
<sequence>MSLKTMVYASLFAAIVGALGLLPPIALPFNPVPITAQTLGVMLAGALLGARRGALSILVFILLVAIGVPLLSGGRGGIGVFFGPSGGYILSWPIAAFVIGLIVETFYHRLHISWLILANVVGGIVVVYACGITYLSLITNTPWTKAAFSALAFIPGDFVKVVAAAFIAKQVHRAYPLIEKERTEKPKQAA</sequence>
<dbReference type="KEGG" id="hmn:HM131_11135"/>
<evidence type="ECO:0000256" key="9">
    <source>
        <dbReference type="SAM" id="Phobius"/>
    </source>
</evidence>
<dbReference type="PANTHER" id="PTHR34295">
    <property type="entry name" value="BIOTIN TRANSPORTER BIOY"/>
    <property type="match status" value="1"/>
</dbReference>
<evidence type="ECO:0000256" key="2">
    <source>
        <dbReference type="ARBA" id="ARBA00010692"/>
    </source>
</evidence>
<comment type="subcellular location">
    <subcellularLocation>
        <location evidence="1 8">Cell membrane</location>
        <topology evidence="1 8">Multi-pass membrane protein</topology>
    </subcellularLocation>
</comment>
<dbReference type="InterPro" id="IPR003784">
    <property type="entry name" value="BioY"/>
</dbReference>
<evidence type="ECO:0000256" key="7">
    <source>
        <dbReference type="ARBA" id="ARBA00023136"/>
    </source>
</evidence>
<keyword evidence="4 8" id="KW-1003">Cell membrane</keyword>
<evidence type="ECO:0000256" key="1">
    <source>
        <dbReference type="ARBA" id="ARBA00004651"/>
    </source>
</evidence>
<keyword evidence="3 8" id="KW-0813">Transport</keyword>
<dbReference type="PIRSF" id="PIRSF016661">
    <property type="entry name" value="BioY"/>
    <property type="match status" value="1"/>
</dbReference>
<keyword evidence="7 8" id="KW-0472">Membrane</keyword>
<dbReference type="RefSeq" id="WP_085029830.1">
    <property type="nucleotide sequence ID" value="NZ_CP020772.1"/>
</dbReference>
<proteinExistence type="inferred from homology"/>
<evidence type="ECO:0000256" key="3">
    <source>
        <dbReference type="ARBA" id="ARBA00022448"/>
    </source>
</evidence>
<gene>
    <name evidence="10" type="ORF">HM131_11135</name>
</gene>
<dbReference type="PANTHER" id="PTHR34295:SF4">
    <property type="entry name" value="BIOTIN TRANSPORTER BIOY-RELATED"/>
    <property type="match status" value="1"/>
</dbReference>
<feature type="transmembrane region" description="Helical" evidence="9">
    <location>
        <begin position="32"/>
        <end position="50"/>
    </location>
</feature>
<dbReference type="OrthoDB" id="9803495at2"/>
<feature type="transmembrane region" description="Helical" evidence="9">
    <location>
        <begin position="114"/>
        <end position="135"/>
    </location>
</feature>
<name>A0A1W5ZVT7_9BACI</name>
<keyword evidence="11" id="KW-1185">Reference proteome</keyword>